<dbReference type="NCBIfam" id="NF006941">
    <property type="entry name" value="PRK09423.1"/>
    <property type="match status" value="1"/>
</dbReference>
<dbReference type="AlphaFoldDB" id="A0AAU8IJL6"/>
<dbReference type="PANTHER" id="PTHR43616">
    <property type="entry name" value="GLYCEROL DEHYDROGENASE"/>
    <property type="match status" value="1"/>
</dbReference>
<keyword evidence="4 11" id="KW-0520">NAD</keyword>
<feature type="domain" description="Alcohol dehydrogenase iron-type/glycerol dehydrogenase GldA" evidence="12">
    <location>
        <begin position="9"/>
        <end position="155"/>
    </location>
</feature>
<dbReference type="InterPro" id="IPR001670">
    <property type="entry name" value="ADH_Fe/GldA"/>
</dbReference>
<reference evidence="13" key="1">
    <citation type="submission" date="2024-06" db="EMBL/GenBank/DDBJ databases">
        <authorList>
            <person name="Fan A."/>
            <person name="Zhang F.Y."/>
            <person name="Zhang L."/>
        </authorList>
    </citation>
    <scope>NUCLEOTIDE SEQUENCE</scope>
    <source>
        <strain evidence="13">Y61</strain>
    </source>
</reference>
<feature type="binding site" evidence="9">
    <location>
        <position position="172"/>
    </location>
    <ligand>
        <name>glycerol</name>
        <dbReference type="ChEBI" id="CHEBI:17754"/>
    </ligand>
</feature>
<protein>
    <recommendedName>
        <fullName evidence="7">Glycerol dehydrogenase</fullName>
        <ecNumber evidence="6">1.1.1.6</ecNumber>
    </recommendedName>
</protein>
<dbReference type="Gene3D" id="1.20.1090.10">
    <property type="entry name" value="Dehydroquinate synthase-like - alpha domain"/>
    <property type="match status" value="1"/>
</dbReference>
<dbReference type="Pfam" id="PF00465">
    <property type="entry name" value="Fe-ADH"/>
    <property type="match status" value="1"/>
</dbReference>
<evidence type="ECO:0000256" key="5">
    <source>
        <dbReference type="ARBA" id="ARBA00037918"/>
    </source>
</evidence>
<dbReference type="CDD" id="cd08170">
    <property type="entry name" value="GlyDH"/>
    <property type="match status" value="1"/>
</dbReference>
<evidence type="ECO:0000256" key="7">
    <source>
        <dbReference type="ARBA" id="ARBA00040132"/>
    </source>
</evidence>
<gene>
    <name evidence="13" type="ORF">ABNN70_12615</name>
</gene>
<evidence type="ECO:0000256" key="2">
    <source>
        <dbReference type="ARBA" id="ARBA00022723"/>
    </source>
</evidence>
<feature type="binding site" evidence="9">
    <location>
        <position position="273"/>
    </location>
    <ligand>
        <name>glycerol</name>
        <dbReference type="ChEBI" id="CHEBI:17754"/>
    </ligand>
</feature>
<evidence type="ECO:0000256" key="6">
    <source>
        <dbReference type="ARBA" id="ARBA00039147"/>
    </source>
</evidence>
<evidence type="ECO:0000256" key="11">
    <source>
        <dbReference type="PIRSR" id="PIRSR000112-3"/>
    </source>
</evidence>
<evidence type="ECO:0000256" key="8">
    <source>
        <dbReference type="ARBA" id="ARBA00049006"/>
    </source>
</evidence>
<evidence type="ECO:0000259" key="12">
    <source>
        <dbReference type="Pfam" id="PF00465"/>
    </source>
</evidence>
<dbReference type="RefSeq" id="WP_353949439.1">
    <property type="nucleotide sequence ID" value="NZ_CP159510.1"/>
</dbReference>
<dbReference type="EC" id="1.1.1.6" evidence="6"/>
<comment type="similarity">
    <text evidence="1">Belongs to the iron-containing alcohol dehydrogenase family.</text>
</comment>
<dbReference type="Gene3D" id="3.40.50.1970">
    <property type="match status" value="1"/>
</dbReference>
<feature type="binding site" evidence="10">
    <location>
        <position position="122"/>
    </location>
    <ligand>
        <name>glycerol</name>
        <dbReference type="ChEBI" id="CHEBI:17754"/>
    </ligand>
</feature>
<evidence type="ECO:0000256" key="10">
    <source>
        <dbReference type="PIRSR" id="PIRSR000112-2"/>
    </source>
</evidence>
<comment type="catalytic activity">
    <reaction evidence="8">
        <text>glycerol + NAD(+) = dihydroxyacetone + NADH + H(+)</text>
        <dbReference type="Rhea" id="RHEA:13769"/>
        <dbReference type="ChEBI" id="CHEBI:15378"/>
        <dbReference type="ChEBI" id="CHEBI:16016"/>
        <dbReference type="ChEBI" id="CHEBI:17754"/>
        <dbReference type="ChEBI" id="CHEBI:57540"/>
        <dbReference type="ChEBI" id="CHEBI:57945"/>
        <dbReference type="EC" id="1.1.1.6"/>
    </reaction>
</comment>
<feature type="binding site" evidence="9">
    <location>
        <position position="255"/>
    </location>
    <ligand>
        <name>glycerol</name>
        <dbReference type="ChEBI" id="CHEBI:17754"/>
    </ligand>
</feature>
<evidence type="ECO:0000313" key="13">
    <source>
        <dbReference type="EMBL" id="XCJ18422.1"/>
    </source>
</evidence>
<accession>A0AAU8IJL6</accession>
<feature type="binding site" evidence="11">
    <location>
        <position position="132"/>
    </location>
    <ligand>
        <name>NAD(+)</name>
        <dbReference type="ChEBI" id="CHEBI:57540"/>
    </ligand>
</feature>
<evidence type="ECO:0000256" key="4">
    <source>
        <dbReference type="ARBA" id="ARBA00023027"/>
    </source>
</evidence>
<feature type="binding site" evidence="11">
    <location>
        <position position="128"/>
    </location>
    <ligand>
        <name>NAD(+)</name>
        <dbReference type="ChEBI" id="CHEBI:57540"/>
    </ligand>
</feature>
<dbReference type="GO" id="GO:0008888">
    <property type="term" value="F:glycerol dehydrogenase (NAD+) activity"/>
    <property type="evidence" value="ECO:0007669"/>
    <property type="project" value="UniProtKB-EC"/>
</dbReference>
<feature type="binding site" evidence="11">
    <location>
        <begin position="95"/>
        <end position="99"/>
    </location>
    <ligand>
        <name>NAD(+)</name>
        <dbReference type="ChEBI" id="CHEBI:57540"/>
    </ligand>
</feature>
<feature type="binding site" evidence="11">
    <location>
        <position position="38"/>
    </location>
    <ligand>
        <name>NAD(+)</name>
        <dbReference type="ChEBI" id="CHEBI:57540"/>
    </ligand>
</feature>
<proteinExistence type="inferred from homology"/>
<dbReference type="InterPro" id="IPR018211">
    <property type="entry name" value="ADH_Fe_CS"/>
</dbReference>
<dbReference type="GO" id="GO:0005829">
    <property type="term" value="C:cytosol"/>
    <property type="evidence" value="ECO:0007669"/>
    <property type="project" value="TreeGrafter"/>
</dbReference>
<dbReference type="PROSITE" id="PS00913">
    <property type="entry name" value="ADH_IRON_1"/>
    <property type="match status" value="1"/>
</dbReference>
<evidence type="ECO:0000256" key="3">
    <source>
        <dbReference type="ARBA" id="ARBA00023002"/>
    </source>
</evidence>
<keyword evidence="9" id="KW-0862">Zinc</keyword>
<keyword evidence="3 13" id="KW-0560">Oxidoreductase</keyword>
<dbReference type="InterPro" id="IPR016205">
    <property type="entry name" value="Glycerol_DH"/>
</dbReference>
<organism evidence="13">
    <name type="scientific">Sporolactobacillus sp. Y61</name>
    <dbReference type="NCBI Taxonomy" id="3160863"/>
    <lineage>
        <taxon>Bacteria</taxon>
        <taxon>Bacillati</taxon>
        <taxon>Bacillota</taxon>
        <taxon>Bacilli</taxon>
        <taxon>Bacillales</taxon>
        <taxon>Sporolactobacillaceae</taxon>
        <taxon>Sporolactobacillus</taxon>
    </lineage>
</organism>
<dbReference type="GO" id="GO:0046872">
    <property type="term" value="F:metal ion binding"/>
    <property type="evidence" value="ECO:0007669"/>
    <property type="project" value="UniProtKB-KW"/>
</dbReference>
<evidence type="ECO:0000256" key="9">
    <source>
        <dbReference type="PIRSR" id="PIRSR000112-1"/>
    </source>
</evidence>
<evidence type="ECO:0000256" key="1">
    <source>
        <dbReference type="ARBA" id="ARBA00007358"/>
    </source>
</evidence>
<comment type="pathway">
    <text evidence="5">Polyol metabolism; glycerol fermentation; glycerone phosphate from glycerol (oxidative route): step 1/2.</text>
</comment>
<keyword evidence="2 9" id="KW-0479">Metal-binding</keyword>
<feature type="binding site" evidence="11">
    <location>
        <begin position="117"/>
        <end position="120"/>
    </location>
    <ligand>
        <name>NAD(+)</name>
        <dbReference type="ChEBI" id="CHEBI:57540"/>
    </ligand>
</feature>
<dbReference type="EMBL" id="CP159510">
    <property type="protein sequence ID" value="XCJ18422.1"/>
    <property type="molecule type" value="Genomic_DNA"/>
</dbReference>
<dbReference type="PANTHER" id="PTHR43616:SF5">
    <property type="entry name" value="GLYCEROL DEHYDROGENASE 1"/>
    <property type="match status" value="1"/>
</dbReference>
<dbReference type="SUPFAM" id="SSF56796">
    <property type="entry name" value="Dehydroquinate synthase-like"/>
    <property type="match status" value="1"/>
</dbReference>
<sequence length="371" mass="40021">MMEKVFVSPSRYVQGKDVFKKADQYVKKLGDKALVAADETVWKVAAEGFTSQLKEGDIKVVKEVFQGECSFREIDRLTEVGKKEKVNVVIGLGGGKTLDTVKAVADHLGTPVVCAPTVASADAPTAGLSVIYTDDGAFDSYLNYDKNPDLVIVDTRVIAESPNRYLVSGVSDALATWIEARAVAEGHNNTMSGKQPTLAGKAIAETCENVLFDYALSAVEANRKKIVTPALEAIVEANTLLSGLGFENGGLAAAHAIHNGFTALTGDVHLLTHGEKVAYGAMTQLVLENKPFDELERYIKFYLDLGLPITLKDIHLDKATDEELYKVGEKATAPGETIHQMPFAVTADDVVQAIKGVDAYVKDYKSRHGLD</sequence>
<dbReference type="PIRSF" id="PIRSF000112">
    <property type="entry name" value="Glycerol_dehydrogenase"/>
    <property type="match status" value="1"/>
</dbReference>
<name>A0AAU8IJL6_9BACL</name>
<comment type="cofactor">
    <cofactor evidence="9">
        <name>Zn(2+)</name>
        <dbReference type="ChEBI" id="CHEBI:29105"/>
    </cofactor>
    <text evidence="9">Binds 1 zinc ion per subunit.</text>
</comment>